<dbReference type="AlphaFoldDB" id="A0A0A0LHL9"/>
<accession>A0A0A0LHL9</accession>
<reference evidence="1 2" key="2">
    <citation type="journal article" date="2009" name="PLoS ONE">
        <title>An integrated genetic and cytogenetic map of the cucumber genome.</title>
        <authorList>
            <person name="Ren Y."/>
            <person name="Zhang Z."/>
            <person name="Liu J."/>
            <person name="Staub J.E."/>
            <person name="Han Y."/>
            <person name="Cheng Z."/>
            <person name="Li X."/>
            <person name="Lu J."/>
            <person name="Miao H."/>
            <person name="Kang H."/>
            <person name="Xie B."/>
            <person name="Gu X."/>
            <person name="Wang X."/>
            <person name="Du Y."/>
            <person name="Jin W."/>
            <person name="Huang S."/>
        </authorList>
    </citation>
    <scope>NUCLEOTIDE SEQUENCE [LARGE SCALE GENOMIC DNA]</scope>
    <source>
        <strain evidence="2">cv. 9930</strain>
    </source>
</reference>
<name>A0A0A0LHL9_CUCSA</name>
<dbReference type="Proteomes" id="UP000029981">
    <property type="component" value="Chromosome 2"/>
</dbReference>
<dbReference type="Gramene" id="KGN61293">
    <property type="protein sequence ID" value="KGN61293"/>
    <property type="gene ID" value="Csa_2G076010"/>
</dbReference>
<protein>
    <submittedName>
        <fullName evidence="1">Uncharacterized protein</fullName>
    </submittedName>
</protein>
<evidence type="ECO:0000313" key="1">
    <source>
        <dbReference type="EMBL" id="KGN61293.1"/>
    </source>
</evidence>
<proteinExistence type="predicted"/>
<keyword evidence="2" id="KW-1185">Reference proteome</keyword>
<gene>
    <name evidence="1" type="ORF">Csa_2G076010</name>
</gene>
<organism evidence="1 2">
    <name type="scientific">Cucumis sativus</name>
    <name type="common">Cucumber</name>
    <dbReference type="NCBI Taxonomy" id="3659"/>
    <lineage>
        <taxon>Eukaryota</taxon>
        <taxon>Viridiplantae</taxon>
        <taxon>Streptophyta</taxon>
        <taxon>Embryophyta</taxon>
        <taxon>Tracheophyta</taxon>
        <taxon>Spermatophyta</taxon>
        <taxon>Magnoliopsida</taxon>
        <taxon>eudicotyledons</taxon>
        <taxon>Gunneridae</taxon>
        <taxon>Pentapetalae</taxon>
        <taxon>rosids</taxon>
        <taxon>fabids</taxon>
        <taxon>Cucurbitales</taxon>
        <taxon>Cucurbitaceae</taxon>
        <taxon>Benincaseae</taxon>
        <taxon>Cucumis</taxon>
    </lineage>
</organism>
<reference evidence="1 2" key="3">
    <citation type="journal article" date="2010" name="BMC Genomics">
        <title>Transcriptome sequencing and comparative analysis of cucumber flowers with different sex types.</title>
        <authorList>
            <person name="Guo S."/>
            <person name="Zheng Y."/>
            <person name="Joung J.G."/>
            <person name="Liu S."/>
            <person name="Zhang Z."/>
            <person name="Crasta O.R."/>
            <person name="Sobral B.W."/>
            <person name="Xu Y."/>
            <person name="Huang S."/>
            <person name="Fei Z."/>
        </authorList>
    </citation>
    <scope>NUCLEOTIDE SEQUENCE [LARGE SCALE GENOMIC DNA]</scope>
    <source>
        <strain evidence="2">cv. 9930</strain>
    </source>
</reference>
<reference evidence="1 2" key="1">
    <citation type="journal article" date="2009" name="Nat. Genet.">
        <title>The genome of the cucumber, Cucumis sativus L.</title>
        <authorList>
            <person name="Huang S."/>
            <person name="Li R."/>
            <person name="Zhang Z."/>
            <person name="Li L."/>
            <person name="Gu X."/>
            <person name="Fan W."/>
            <person name="Lucas W.J."/>
            <person name="Wang X."/>
            <person name="Xie B."/>
            <person name="Ni P."/>
            <person name="Ren Y."/>
            <person name="Zhu H."/>
            <person name="Li J."/>
            <person name="Lin K."/>
            <person name="Jin W."/>
            <person name="Fei Z."/>
            <person name="Li G."/>
            <person name="Staub J."/>
            <person name="Kilian A."/>
            <person name="van der Vossen E.A."/>
            <person name="Wu Y."/>
            <person name="Guo J."/>
            <person name="He J."/>
            <person name="Jia Z."/>
            <person name="Ren Y."/>
            <person name="Tian G."/>
            <person name="Lu Y."/>
            <person name="Ruan J."/>
            <person name="Qian W."/>
            <person name="Wang M."/>
            <person name="Huang Q."/>
            <person name="Li B."/>
            <person name="Xuan Z."/>
            <person name="Cao J."/>
            <person name="Asan"/>
            <person name="Wu Z."/>
            <person name="Zhang J."/>
            <person name="Cai Q."/>
            <person name="Bai Y."/>
            <person name="Zhao B."/>
            <person name="Han Y."/>
            <person name="Li Y."/>
            <person name="Li X."/>
            <person name="Wang S."/>
            <person name="Shi Q."/>
            <person name="Liu S."/>
            <person name="Cho W.K."/>
            <person name="Kim J.Y."/>
            <person name="Xu Y."/>
            <person name="Heller-Uszynska K."/>
            <person name="Miao H."/>
            <person name="Cheng Z."/>
            <person name="Zhang S."/>
            <person name="Wu J."/>
            <person name="Yang Y."/>
            <person name="Kang H."/>
            <person name="Li M."/>
            <person name="Liang H."/>
            <person name="Ren X."/>
            <person name="Shi Z."/>
            <person name="Wen M."/>
            <person name="Jian M."/>
            <person name="Yang H."/>
            <person name="Zhang G."/>
            <person name="Yang Z."/>
            <person name="Chen R."/>
            <person name="Liu S."/>
            <person name="Li J."/>
            <person name="Ma L."/>
            <person name="Liu H."/>
            <person name="Zhou Y."/>
            <person name="Zhao J."/>
            <person name="Fang X."/>
            <person name="Li G."/>
            <person name="Fang L."/>
            <person name="Li Y."/>
            <person name="Liu D."/>
            <person name="Zheng H."/>
            <person name="Zhang Y."/>
            <person name="Qin N."/>
            <person name="Li Z."/>
            <person name="Yang G."/>
            <person name="Yang S."/>
            <person name="Bolund L."/>
            <person name="Kristiansen K."/>
            <person name="Zheng H."/>
            <person name="Li S."/>
            <person name="Zhang X."/>
            <person name="Yang H."/>
            <person name="Wang J."/>
            <person name="Sun R."/>
            <person name="Zhang B."/>
            <person name="Jiang S."/>
            <person name="Wang J."/>
            <person name="Du Y."/>
            <person name="Li S."/>
        </authorList>
    </citation>
    <scope>NUCLEOTIDE SEQUENCE [LARGE SCALE GENOMIC DNA]</scope>
    <source>
        <strain evidence="2">cv. 9930</strain>
    </source>
</reference>
<sequence>MPTSKISSARTLAVLRLENFFRGAKGTMSEQPHPRHSPCRCVIDVGNGLFLMRPLCVGSKQILMQHREKFPT</sequence>
<evidence type="ECO:0000313" key="2">
    <source>
        <dbReference type="Proteomes" id="UP000029981"/>
    </source>
</evidence>
<dbReference type="EMBL" id="CM002923">
    <property type="protein sequence ID" value="KGN61293.1"/>
    <property type="molecule type" value="Genomic_DNA"/>
</dbReference>
<reference evidence="1 2" key="4">
    <citation type="journal article" date="2011" name="BMC Genomics">
        <title>RNA-Seq improves annotation of protein-coding genes in the cucumber genome.</title>
        <authorList>
            <person name="Li Z."/>
            <person name="Zhang Z."/>
            <person name="Yan P."/>
            <person name="Huang S."/>
            <person name="Fei Z."/>
            <person name="Lin K."/>
        </authorList>
    </citation>
    <scope>NUCLEOTIDE SEQUENCE [LARGE SCALE GENOMIC DNA]</scope>
    <source>
        <strain evidence="2">cv. 9930</strain>
    </source>
</reference>